<evidence type="ECO:0000313" key="1">
    <source>
        <dbReference type="EMBL" id="SHN53018.1"/>
    </source>
</evidence>
<dbReference type="InterPro" id="IPR008861">
    <property type="entry name" value="GpX-like"/>
</dbReference>
<dbReference type="OrthoDB" id="9815939at2"/>
<name>A0A1M7S3E8_9ACTN</name>
<sequence>MVFSPDSRYADVGTAELQIRLPDGTTRTVVHARRRLLPPPDAGATLAVHRAAAGDRLDLLAARYLGDPEGFWRICDANPVLRPRDLLAERGAAVRIPLPGMPG</sequence>
<protein>
    <submittedName>
        <fullName evidence="1">Phage Tail Protein X</fullName>
    </submittedName>
</protein>
<dbReference type="RefSeq" id="WP_072912393.1">
    <property type="nucleotide sequence ID" value="NZ_FRDM01000001.1"/>
</dbReference>
<evidence type="ECO:0000313" key="2">
    <source>
        <dbReference type="Proteomes" id="UP000184428"/>
    </source>
</evidence>
<accession>A0A1M7S3E8</accession>
<dbReference type="Pfam" id="PF05489">
    <property type="entry name" value="Phage_tail_X"/>
    <property type="match status" value="1"/>
</dbReference>
<organism evidence="1 2">
    <name type="scientific">Geodermatophilus obscurus</name>
    <dbReference type="NCBI Taxonomy" id="1861"/>
    <lineage>
        <taxon>Bacteria</taxon>
        <taxon>Bacillati</taxon>
        <taxon>Actinomycetota</taxon>
        <taxon>Actinomycetes</taxon>
        <taxon>Geodermatophilales</taxon>
        <taxon>Geodermatophilaceae</taxon>
        <taxon>Geodermatophilus</taxon>
    </lineage>
</organism>
<dbReference type="AlphaFoldDB" id="A0A1M7S3E8"/>
<dbReference type="EMBL" id="FRDM01000001">
    <property type="protein sequence ID" value="SHN53018.1"/>
    <property type="molecule type" value="Genomic_DNA"/>
</dbReference>
<reference evidence="1 2" key="1">
    <citation type="submission" date="2016-12" db="EMBL/GenBank/DDBJ databases">
        <authorList>
            <person name="Song W.-J."/>
            <person name="Kurnit D.M."/>
        </authorList>
    </citation>
    <scope>NUCLEOTIDE SEQUENCE [LARGE SCALE GENOMIC DNA]</scope>
    <source>
        <strain evidence="1 2">DSM 43162</strain>
    </source>
</reference>
<gene>
    <name evidence="1" type="ORF">SAMN05660350_00450</name>
</gene>
<dbReference type="Proteomes" id="UP000184428">
    <property type="component" value="Unassembled WGS sequence"/>
</dbReference>
<proteinExistence type="predicted"/>